<dbReference type="InterPro" id="IPR007543">
    <property type="entry name" value="LptD_C"/>
</dbReference>
<evidence type="ECO:0000313" key="8">
    <source>
        <dbReference type="Proteomes" id="UP000294619"/>
    </source>
</evidence>
<evidence type="ECO:0000256" key="2">
    <source>
        <dbReference type="ARBA" id="ARBA00023136"/>
    </source>
</evidence>
<dbReference type="Proteomes" id="UP000294619">
    <property type="component" value="Unassembled WGS sequence"/>
</dbReference>
<dbReference type="InterPro" id="IPR020889">
    <property type="entry name" value="LipoPS_assembly_LptD"/>
</dbReference>
<dbReference type="HAMAP" id="MF_01411">
    <property type="entry name" value="LPS_assembly_LptD"/>
    <property type="match status" value="1"/>
</dbReference>
<dbReference type="InterPro" id="IPR050218">
    <property type="entry name" value="LptD"/>
</dbReference>
<keyword evidence="2 4" id="KW-0472">Membrane</keyword>
<dbReference type="InterPro" id="IPR005653">
    <property type="entry name" value="OstA-like_N"/>
</dbReference>
<accession>A0A4R3YCV4</accession>
<dbReference type="EMBL" id="SMCP01000003">
    <property type="protein sequence ID" value="TCV88928.1"/>
    <property type="molecule type" value="Genomic_DNA"/>
</dbReference>
<evidence type="ECO:0000256" key="3">
    <source>
        <dbReference type="ARBA" id="ARBA00023237"/>
    </source>
</evidence>
<organism evidence="7 8">
    <name type="scientific">Testudinibacter aquarius</name>
    <dbReference type="NCBI Taxonomy" id="1524974"/>
    <lineage>
        <taxon>Bacteria</taxon>
        <taxon>Pseudomonadati</taxon>
        <taxon>Pseudomonadota</taxon>
        <taxon>Gammaproteobacteria</taxon>
        <taxon>Pasteurellales</taxon>
        <taxon>Pasteurellaceae</taxon>
        <taxon>Testudinibacter</taxon>
    </lineage>
</organism>
<dbReference type="PANTHER" id="PTHR30189:SF1">
    <property type="entry name" value="LPS-ASSEMBLY PROTEIN LPTD"/>
    <property type="match status" value="1"/>
</dbReference>
<evidence type="ECO:0000313" key="7">
    <source>
        <dbReference type="EMBL" id="TCV88928.1"/>
    </source>
</evidence>
<evidence type="ECO:0000256" key="1">
    <source>
        <dbReference type="ARBA" id="ARBA00022729"/>
    </source>
</evidence>
<gene>
    <name evidence="4" type="primary">lptD</name>
    <name evidence="7" type="ORF">EDC16_103287</name>
</gene>
<dbReference type="AlphaFoldDB" id="A0A4R3YCV4"/>
<keyword evidence="1 4" id="KW-0732">Signal</keyword>
<dbReference type="PANTHER" id="PTHR30189">
    <property type="entry name" value="LPS-ASSEMBLY PROTEIN"/>
    <property type="match status" value="1"/>
</dbReference>
<feature type="domain" description="Organic solvent tolerance-like N-terminal" evidence="5">
    <location>
        <begin position="80"/>
        <end position="217"/>
    </location>
</feature>
<dbReference type="GO" id="GO:0015920">
    <property type="term" value="P:lipopolysaccharide transport"/>
    <property type="evidence" value="ECO:0007669"/>
    <property type="project" value="InterPro"/>
</dbReference>
<feature type="domain" description="LptD C-terminal" evidence="6">
    <location>
        <begin position="327"/>
        <end position="718"/>
    </location>
</feature>
<comment type="function">
    <text evidence="4">Together with LptE, is involved in the assembly of lipopolysaccharide (LPS) at the surface of the outer membrane.</text>
</comment>
<dbReference type="GO" id="GO:1990351">
    <property type="term" value="C:transporter complex"/>
    <property type="evidence" value="ECO:0007669"/>
    <property type="project" value="TreeGrafter"/>
</dbReference>
<name>A0A4R3YCV4_9PAST</name>
<keyword evidence="3 4" id="KW-0998">Cell outer membrane</keyword>
<dbReference type="Pfam" id="PF04453">
    <property type="entry name" value="LptD"/>
    <property type="match status" value="1"/>
</dbReference>
<dbReference type="Pfam" id="PF03968">
    <property type="entry name" value="LptD_N"/>
    <property type="match status" value="1"/>
</dbReference>
<sequence>MEGFRVQSTQFRCFITIFISLGYRMKKNTYSLLATLILSALYGTVHSSAAQADLRQQCLLGVPHFSGTPVSGNPNDLPVYIEANRGEMLHATEATYQGDVDIQQGNRRLQSQYAKITTQDNAGQLTRFAYIDGDLQYRDEQIDLKGSNAKINLNSKDSDLQNADYQFVGRQGRGTAQQAEMRERYRTLHNATFTSCLPNDNAWSIEADEIRQDLQEEVAEMWGARFKVLGVPILYSPYWQLPLGDRRRSGLLMPQFSMSSRDGFSYAQPIYWNIAPNYDATFTPKMMTDRGLQLLTEFRYLTQFGLGTVATEYLHRDRLKTYLGNNKSRHLFFWQHAATFGDWRLNVDYTKVSDKRYFNDFSSEYGNSTDGYATQKFSLGYYQPNYNLVISGRQFQIFDEAEIGPYRALPQIDFNYYKNGLANGWLDFALFSQAVHFDNDSSSMPKAWRFHVQPELNLPLSNDYGSLNLQTKLYATHYRQTSGKGENAEAVQSSVNRVLPQFKADLQTILLNSKSVFEGYTQTLEPHVQYLYRPYKNQSNIGAQNVDSNYLGLGYDSALLQQDYFSLFRDRRYSGLDRIASANQVTVGGTTRFFDQHSEERFNFSLGQIYYLTASRIDESEDNSTSRHSSSWSMQSNWKINSDWNWRGSYQYDTVLNKTALANTVLEFNPSGNNLVQLNYRYASQDYINQNLQSGANSYNQDIKQIGATVAWDIDDNWAIIGRYYHDVALNKPVEQYGGIQYNSCCWSVGIGARRYLTSSNRSDTADQVFYDNSVAINFEIRGLGSNYSSGLRSMLQKGMLPYVKPFSLE</sequence>
<comment type="similarity">
    <text evidence="4">Belongs to the LptD family.</text>
</comment>
<dbReference type="NCBIfam" id="NF002997">
    <property type="entry name" value="PRK03761.1"/>
    <property type="match status" value="1"/>
</dbReference>
<comment type="caution">
    <text evidence="4">Lacks conserved residue(s) required for the propagation of feature annotation.</text>
</comment>
<protein>
    <recommendedName>
        <fullName evidence="4">LPS-assembly protein LptD</fullName>
    </recommendedName>
</protein>
<reference evidence="7 8" key="1">
    <citation type="submission" date="2019-03" db="EMBL/GenBank/DDBJ databases">
        <title>Genomic Encyclopedia of Type Strains, Phase IV (KMG-IV): sequencing the most valuable type-strain genomes for metagenomic binning, comparative biology and taxonomic classification.</title>
        <authorList>
            <person name="Goeker M."/>
        </authorList>
    </citation>
    <scope>NUCLEOTIDE SEQUENCE [LARGE SCALE GENOMIC DNA]</scope>
    <source>
        <strain evidence="7 8">DSM 28140</strain>
    </source>
</reference>
<dbReference type="Gene3D" id="2.60.450.10">
    <property type="entry name" value="Lipopolysaccharide (LPS) transport protein A like domain"/>
    <property type="match status" value="1"/>
</dbReference>
<proteinExistence type="inferred from homology"/>
<evidence type="ECO:0000259" key="6">
    <source>
        <dbReference type="Pfam" id="PF04453"/>
    </source>
</evidence>
<comment type="subunit">
    <text evidence="4">Component of the lipopolysaccharide transport and assembly complex. Interacts with LptE and LptA.</text>
</comment>
<evidence type="ECO:0000259" key="5">
    <source>
        <dbReference type="Pfam" id="PF03968"/>
    </source>
</evidence>
<evidence type="ECO:0000256" key="4">
    <source>
        <dbReference type="HAMAP-Rule" id="MF_01411"/>
    </source>
</evidence>
<dbReference type="GO" id="GO:0009279">
    <property type="term" value="C:cell outer membrane"/>
    <property type="evidence" value="ECO:0007669"/>
    <property type="project" value="UniProtKB-SubCell"/>
</dbReference>
<comment type="caution">
    <text evidence="7">The sequence shown here is derived from an EMBL/GenBank/DDBJ whole genome shotgun (WGS) entry which is preliminary data.</text>
</comment>
<comment type="subcellular location">
    <subcellularLocation>
        <location evidence="4">Cell outer membrane</location>
    </subcellularLocation>
</comment>
<dbReference type="GO" id="GO:0043165">
    <property type="term" value="P:Gram-negative-bacterium-type cell outer membrane assembly"/>
    <property type="evidence" value="ECO:0007669"/>
    <property type="project" value="UniProtKB-UniRule"/>
</dbReference>